<dbReference type="Pfam" id="PF07973">
    <property type="entry name" value="tRNA_SAD"/>
    <property type="match status" value="1"/>
</dbReference>
<dbReference type="KEGG" id="apln:108734403"/>
<keyword evidence="8 15" id="KW-0862">Zinc</keyword>
<keyword evidence="5 15" id="KW-0436">Ligase</keyword>
<dbReference type="PROSITE" id="PS50860">
    <property type="entry name" value="AA_TRNA_LIGASE_II_ALA"/>
    <property type="match status" value="1"/>
</dbReference>
<dbReference type="InterPro" id="IPR045864">
    <property type="entry name" value="aa-tRNA-synth_II/BPL/LPL"/>
</dbReference>
<dbReference type="InterPro" id="IPR009000">
    <property type="entry name" value="Transl_B-barrel_sf"/>
</dbReference>
<gene>
    <name evidence="18" type="primary">LOC108734403</name>
</gene>
<dbReference type="PANTHER" id="PTHR11777:SF9">
    <property type="entry name" value="ALANINE--TRNA LIGASE, CYTOPLASMIC"/>
    <property type="match status" value="1"/>
</dbReference>
<dbReference type="InterPro" id="IPR050058">
    <property type="entry name" value="Ala-tRNA_ligase"/>
</dbReference>
<keyword evidence="17" id="KW-1185">Reference proteome</keyword>
<dbReference type="InterPro" id="IPR018164">
    <property type="entry name" value="Ala-tRNA-synth_IIc_N"/>
</dbReference>
<proteinExistence type="inferred from homology"/>
<keyword evidence="11 15" id="KW-0648">Protein biosynthesis</keyword>
<dbReference type="GeneID" id="108734403"/>
<evidence type="ECO:0000256" key="2">
    <source>
        <dbReference type="ARBA" id="ARBA00013168"/>
    </source>
</evidence>
<dbReference type="CDD" id="cd00673">
    <property type="entry name" value="AlaRS_core"/>
    <property type="match status" value="1"/>
</dbReference>
<evidence type="ECO:0000256" key="4">
    <source>
        <dbReference type="ARBA" id="ARBA00022555"/>
    </source>
</evidence>
<evidence type="ECO:0000259" key="16">
    <source>
        <dbReference type="PROSITE" id="PS50860"/>
    </source>
</evidence>
<dbReference type="AlphaFoldDB" id="A0A7F5R6Q2"/>
<dbReference type="InterPro" id="IPR023033">
    <property type="entry name" value="Ala_tRNA_ligase_euk/bac"/>
</dbReference>
<keyword evidence="12 15" id="KW-0030">Aminoacyl-tRNA synthetase</keyword>
<dbReference type="HAMAP" id="MF_00036_B">
    <property type="entry name" value="Ala_tRNA_synth_B"/>
    <property type="match status" value="1"/>
</dbReference>
<dbReference type="CTD" id="38595"/>
<dbReference type="GO" id="GO:0000049">
    <property type="term" value="F:tRNA binding"/>
    <property type="evidence" value="ECO:0007669"/>
    <property type="project" value="UniProtKB-KW"/>
</dbReference>
<dbReference type="InParanoid" id="A0A7F5R6Q2"/>
<dbReference type="FunFam" id="3.30.980.10:FF:000004">
    <property type="entry name" value="Alanine--tRNA ligase, cytoplasmic"/>
    <property type="match status" value="1"/>
</dbReference>
<keyword evidence="7 15" id="KW-0547">Nucleotide-binding</keyword>
<dbReference type="GO" id="GO:0005524">
    <property type="term" value="F:ATP binding"/>
    <property type="evidence" value="ECO:0007669"/>
    <property type="project" value="UniProtKB-UniRule"/>
</dbReference>
<dbReference type="NCBIfam" id="TIGR00344">
    <property type="entry name" value="alaS"/>
    <property type="match status" value="1"/>
</dbReference>
<evidence type="ECO:0000313" key="18">
    <source>
        <dbReference type="RefSeq" id="XP_025831648.1"/>
    </source>
</evidence>
<feature type="binding site" evidence="15">
    <location>
        <position position="645"/>
    </location>
    <ligand>
        <name>Zn(2+)</name>
        <dbReference type="ChEBI" id="CHEBI:29105"/>
    </ligand>
</feature>
<dbReference type="Pfam" id="PF01411">
    <property type="entry name" value="tRNA-synt_2c"/>
    <property type="match status" value="2"/>
</dbReference>
<dbReference type="EC" id="6.1.1.7" evidence="2"/>
<dbReference type="RefSeq" id="XP_025831648.1">
    <property type="nucleotide sequence ID" value="XM_025975863.1"/>
</dbReference>
<dbReference type="Proteomes" id="UP000192223">
    <property type="component" value="Unplaced"/>
</dbReference>
<keyword evidence="6 15" id="KW-0479">Metal-binding</keyword>
<keyword evidence="4 15" id="KW-0820">tRNA-binding</keyword>
<comment type="domain">
    <text evidence="15">Consists of three domains; the N-terminal catalytic domain, the editing domain and the C-terminal C-Ala domain. The editing domain removes incorrectly charged amino acids, while the C-Ala domain, along with tRNA(Ala), serves as a bridge to cooperatively bring together the editing and aminoacylation centers thus stimulating deacylation of misacylated tRNAs.</text>
</comment>
<name>A0A7F5R6Q2_AGRPL</name>
<evidence type="ECO:0000256" key="6">
    <source>
        <dbReference type="ARBA" id="ARBA00022723"/>
    </source>
</evidence>
<evidence type="ECO:0000256" key="8">
    <source>
        <dbReference type="ARBA" id="ARBA00022833"/>
    </source>
</evidence>
<evidence type="ECO:0000256" key="1">
    <source>
        <dbReference type="ARBA" id="ARBA00008429"/>
    </source>
</evidence>
<comment type="catalytic activity">
    <reaction evidence="14 15">
        <text>tRNA(Ala) + L-alanine + ATP = L-alanyl-tRNA(Ala) + AMP + diphosphate</text>
        <dbReference type="Rhea" id="RHEA:12540"/>
        <dbReference type="Rhea" id="RHEA-COMP:9657"/>
        <dbReference type="Rhea" id="RHEA-COMP:9923"/>
        <dbReference type="ChEBI" id="CHEBI:30616"/>
        <dbReference type="ChEBI" id="CHEBI:33019"/>
        <dbReference type="ChEBI" id="CHEBI:57972"/>
        <dbReference type="ChEBI" id="CHEBI:78442"/>
        <dbReference type="ChEBI" id="CHEBI:78497"/>
        <dbReference type="ChEBI" id="CHEBI:456215"/>
        <dbReference type="EC" id="6.1.1.7"/>
    </reaction>
</comment>
<comment type="function">
    <text evidence="15">Catalyzes the attachment of alanine to tRNA(Ala) in a two-step reaction: alanine is first activated by ATP to form Ala-AMP and then transferred to the acceptor end of tRNA(Ala). Also edits incorrectly charged tRNA(Ala) via its editing domain.</text>
</comment>
<evidence type="ECO:0000256" key="10">
    <source>
        <dbReference type="ARBA" id="ARBA00022884"/>
    </source>
</evidence>
<dbReference type="InterPro" id="IPR018163">
    <property type="entry name" value="Thr/Ala-tRNA-synth_IIc_edit"/>
</dbReference>
<dbReference type="InterPro" id="IPR012947">
    <property type="entry name" value="tRNA_SAD"/>
</dbReference>
<dbReference type="SUPFAM" id="SSF50447">
    <property type="entry name" value="Translation proteins"/>
    <property type="match status" value="1"/>
</dbReference>
<dbReference type="GO" id="GO:0004813">
    <property type="term" value="F:alanine-tRNA ligase activity"/>
    <property type="evidence" value="ECO:0007669"/>
    <property type="project" value="UniProtKB-UniRule"/>
</dbReference>
<feature type="domain" description="Alanyl-transfer RNA synthetases family profile" evidence="16">
    <location>
        <begin position="35"/>
        <end position="796"/>
    </location>
</feature>
<evidence type="ECO:0000313" key="17">
    <source>
        <dbReference type="Proteomes" id="UP000192223"/>
    </source>
</evidence>
<dbReference type="InterPro" id="IPR018162">
    <property type="entry name" value="Ala-tRNA-ligase_IIc_anticod-bd"/>
</dbReference>
<comment type="subunit">
    <text evidence="15">Monomer.</text>
</comment>
<dbReference type="GO" id="GO:0005739">
    <property type="term" value="C:mitochondrion"/>
    <property type="evidence" value="ECO:0007669"/>
    <property type="project" value="TreeGrafter"/>
</dbReference>
<dbReference type="SUPFAM" id="SSF55186">
    <property type="entry name" value="ThrRS/AlaRS common domain"/>
    <property type="match status" value="1"/>
</dbReference>
<evidence type="ECO:0000256" key="13">
    <source>
        <dbReference type="ARBA" id="ARBA00032577"/>
    </source>
</evidence>
<evidence type="ECO:0000256" key="12">
    <source>
        <dbReference type="ARBA" id="ARBA00023146"/>
    </source>
</evidence>
<dbReference type="SUPFAM" id="SSF101353">
    <property type="entry name" value="Putative anticodon-binding domain of alanyl-tRNA synthetase (AlaRS)"/>
    <property type="match status" value="1"/>
</dbReference>
<dbReference type="GO" id="GO:0002161">
    <property type="term" value="F:aminoacyl-tRNA deacylase activity"/>
    <property type="evidence" value="ECO:0007669"/>
    <property type="project" value="TreeGrafter"/>
</dbReference>
<keyword evidence="9 15" id="KW-0067">ATP-binding</keyword>
<feature type="binding site" evidence="15">
    <location>
        <position position="753"/>
    </location>
    <ligand>
        <name>Zn(2+)</name>
        <dbReference type="ChEBI" id="CHEBI:29105"/>
    </ligand>
</feature>
<dbReference type="GO" id="GO:0008270">
    <property type="term" value="F:zinc ion binding"/>
    <property type="evidence" value="ECO:0007669"/>
    <property type="project" value="UniProtKB-UniRule"/>
</dbReference>
<feature type="binding site" evidence="15">
    <location>
        <position position="757"/>
    </location>
    <ligand>
        <name>Zn(2+)</name>
        <dbReference type="ChEBI" id="CHEBI:29105"/>
    </ligand>
</feature>
<dbReference type="SMART" id="SM00863">
    <property type="entry name" value="tRNA_SAD"/>
    <property type="match status" value="1"/>
</dbReference>
<reference evidence="18" key="1">
    <citation type="submission" date="2025-08" db="UniProtKB">
        <authorList>
            <consortium name="RefSeq"/>
        </authorList>
    </citation>
    <scope>IDENTIFICATION</scope>
    <source>
        <tissue evidence="18">Entire body</tissue>
    </source>
</reference>
<evidence type="ECO:0000256" key="5">
    <source>
        <dbReference type="ARBA" id="ARBA00022598"/>
    </source>
</evidence>
<evidence type="ECO:0000256" key="3">
    <source>
        <dbReference type="ARBA" id="ARBA00017959"/>
    </source>
</evidence>
<dbReference type="FunFam" id="3.30.930.10:FF:000011">
    <property type="entry name" value="Alanine--tRNA ligase, cytoplasmic"/>
    <property type="match status" value="1"/>
</dbReference>
<evidence type="ECO:0000256" key="9">
    <source>
        <dbReference type="ARBA" id="ARBA00022840"/>
    </source>
</evidence>
<evidence type="ECO:0000256" key="14">
    <source>
        <dbReference type="ARBA" id="ARBA00048300"/>
    </source>
</evidence>
<comment type="similarity">
    <text evidence="1">Belongs to the class-II aminoacyl-tRNA synthetase family. Alax-L subfamily.</text>
</comment>
<dbReference type="GO" id="GO:0006419">
    <property type="term" value="P:alanyl-tRNA aminoacylation"/>
    <property type="evidence" value="ECO:0007669"/>
    <property type="project" value="InterPro"/>
</dbReference>
<protein>
    <recommendedName>
        <fullName evidence="3">Alanine--tRNA ligase</fullName>
        <ecNumber evidence="2">6.1.1.7</ecNumber>
    </recommendedName>
    <alternativeName>
        <fullName evidence="13">Alanyl-tRNA synthetase</fullName>
    </alternativeName>
</protein>
<dbReference type="Gene3D" id="3.30.930.10">
    <property type="entry name" value="Bira Bifunctional Protein, Domain 2"/>
    <property type="match status" value="1"/>
</dbReference>
<dbReference type="InterPro" id="IPR002318">
    <property type="entry name" value="Ala-tRNA-lgiase_IIc"/>
</dbReference>
<dbReference type="SUPFAM" id="SSF55681">
    <property type="entry name" value="Class II aaRS and biotin synthetases"/>
    <property type="match status" value="1"/>
</dbReference>
<evidence type="ECO:0000256" key="11">
    <source>
        <dbReference type="ARBA" id="ARBA00022917"/>
    </source>
</evidence>
<comment type="cofactor">
    <cofactor evidence="15">
        <name>Zn(2+)</name>
        <dbReference type="ChEBI" id="CHEBI:29105"/>
    </cofactor>
    <text evidence="15">Binds 1 zinc ion per subunit.</text>
</comment>
<sequence length="1008" mass="114006">MLIKIFSMNVTSAIVKRSSKLNSRRYIFSFSKVDNTSKVLRQRFLDYFIKDHNHNFIRSSPVVPHHDASLAFVNAGMNQFKGILLGRQKPRYLKVANSQKCVRIGGKHNDLNVVGTDGYHHTFFEMLGNWSFGNYFKKEACELAWQLLTEVYKIDSRILYVTYFAGDKVLGLQPDYECKEIWKNIGVSEDRILPFGTGDNFWEMGTTGPCGPCTEIHVDMRGGTNRAQFVNKGLSDLTELWNIVFIQFTRNSDNSIKPLPTNHVDTGMGLERLCALLQGKLSNYDTDLFSPIFVAIHKICKNIPPYSGKYGEADWNLLDTNYRILADHARMITACLADGVIPEQNQKLRKIMRKAFSVSEAYFNVENGLLKELTNYVVEKLGCFYPEMEKNIKTIHKIVDHEEEVYRLIRKVSAAEWKKIVNKQPDLSNFDVVEMPGLVAAYKELKSLNTNSLTPQLGYKLFDTYGLDQDTIEKLSSKLNKKFDIDGFKDELQKAKARSRHVSHSNVDRFLDTLEKSQVPVTDDSYKYIYSKTGNGYNFKPLQVTILRIAKDGEVCEKVKPNIECTLVLDKSNMYTEAGGQLADRGVLELENGSRFEINDVRKEREYILHIGILKSPNNTTFLQINTQGLLKIDENLRLGNMRNHTATHLLNASLKRLKGATCQKSSKVAPDCLNLDVSIFGSKLTTDEIEAVEVDIKSVIDSNTDVRVSEIDSQELLSFDDVVMVPGEIYPETGIRLVEIATGEGFLSREPCCGTHVINTADLEDFCIVKVQSLGRTTTSIYAVTNGRAMKARENGVAALDKIADLRKSLNDNIDTPEILEMTIKSMNRSLQCDVNDPEILPAAVGNRCKKELSKMSKQIEEVARSSLKKFVEEEMRNVIQTKQKRTKTNHPYIIHFLRCSPMLDSVPLQNATKVSSDIPTLVISYSDSTVKARCCVPKAMKNEKFDALKWLSSTVCSVFKSNPIPAIGQDLTLVCNMKNKKVKIKDWDSLLRQSLAAAKEYVEKHL</sequence>
<organism evidence="17 18">
    <name type="scientific">Agrilus planipennis</name>
    <name type="common">Emerald ash borer</name>
    <name type="synonym">Agrilus marcopoli</name>
    <dbReference type="NCBI Taxonomy" id="224129"/>
    <lineage>
        <taxon>Eukaryota</taxon>
        <taxon>Metazoa</taxon>
        <taxon>Ecdysozoa</taxon>
        <taxon>Arthropoda</taxon>
        <taxon>Hexapoda</taxon>
        <taxon>Insecta</taxon>
        <taxon>Pterygota</taxon>
        <taxon>Neoptera</taxon>
        <taxon>Endopterygota</taxon>
        <taxon>Coleoptera</taxon>
        <taxon>Polyphaga</taxon>
        <taxon>Elateriformia</taxon>
        <taxon>Buprestoidea</taxon>
        <taxon>Buprestidae</taxon>
        <taxon>Agrilinae</taxon>
        <taxon>Agrilus</taxon>
    </lineage>
</organism>
<accession>A0A7F5R6Q2</accession>
<evidence type="ECO:0000256" key="15">
    <source>
        <dbReference type="HAMAP-Rule" id="MF_03133"/>
    </source>
</evidence>
<dbReference type="Gene3D" id="2.40.30.130">
    <property type="match status" value="1"/>
</dbReference>
<evidence type="ECO:0000256" key="7">
    <source>
        <dbReference type="ARBA" id="ARBA00022741"/>
    </source>
</evidence>
<keyword evidence="10 15" id="KW-0694">RNA-binding</keyword>
<dbReference type="PANTHER" id="PTHR11777">
    <property type="entry name" value="ALANYL-TRNA SYNTHETASE"/>
    <property type="match status" value="1"/>
</dbReference>
<dbReference type="InterPro" id="IPR018165">
    <property type="entry name" value="Ala-tRNA-synth_IIc_core"/>
</dbReference>
<dbReference type="OrthoDB" id="2423964at2759"/>
<feature type="binding site" evidence="15">
    <location>
        <position position="649"/>
    </location>
    <ligand>
        <name>Zn(2+)</name>
        <dbReference type="ChEBI" id="CHEBI:29105"/>
    </ligand>
</feature>
<dbReference type="PRINTS" id="PR00980">
    <property type="entry name" value="TRNASYNTHALA"/>
</dbReference>
<dbReference type="Gene3D" id="3.30.980.10">
    <property type="entry name" value="Threonyl-trna Synthetase, Chain A, domain 2"/>
    <property type="match status" value="1"/>
</dbReference>
<dbReference type="FunCoup" id="A0A7F5R6Q2">
    <property type="interactions" value="456"/>
</dbReference>